<evidence type="ECO:0000259" key="2">
    <source>
        <dbReference type="SMART" id="SM00976"/>
    </source>
</evidence>
<evidence type="ECO:0000313" key="3">
    <source>
        <dbReference type="EMBL" id="KAJ9617009.1"/>
    </source>
</evidence>
<feature type="region of interest" description="Disordered" evidence="1">
    <location>
        <begin position="561"/>
        <end position="638"/>
    </location>
</feature>
<sequence>MTTVAQQAESIPTFETSSQIPIADISPSSDDGSFYILAQVALVWPYSSSTGTLALLLADPDIRRRKSRGQVKVVFRYGCAREVAKTKVGIGDTIKLALAGCIWTETGDAVSTPGKKIDWDLEYRRCVILQVLQDGHKTAAVDYTANDPEPSAVNGAISLLNGTYIGRPSVNGVLHRQPSTIQVPYLTPRKPRRSGSAATFVDTAFDPSIEEDGYVPGQGRKRTKFARNSGAWSLVDEDEEPQLQSTNGPLQLGEEVDLTMDSDEHGDGKQVEHERVEHAPTETQPSFENMRPPDQEFIEVSSSPPPGPAIEPPLMPQSPVMGPPSTPFRPVNLRLPPGEVEAPQASPGSDATTTPRLHPIASPGLPLVSPLIQRAGVEIGYFPAFDVRSSQLDASGDNTERAATNDNRSPHEVEVESIQSDESLLIVEQLSTVRNPAEDAKPGAAQYPEDSAILENTVTGPEHWNSFSTNGELQSQFLSPMEPKVDHELEADDLAFRRSPPLPDVAESEDDDMYGAPAGFSRTNGSVVNPPPVETPKSPLDVLEQFLQMSPVTVAGPTTSFEQRADSKLPTTPPVTAQGQSVPERVSTNVRPDKTPFSTIQHSPVTYPESQSPFRQNRDRQTSSNASSRPSSARLYSFDGTTDEQQPFAEYINHLAQIAATAEGVQLQTSDNLRQEDEIQEDLSTAAQATAAVTQAEEVVRPDSNRSATEEERLQTGRSTESDAAVIAKPLAPTESSSAVDQDAAAANEVDPAQAAETPPQLPTPDHSQMPVFSPEPQAQASLKHNEEAVAITLPSPQDTQELIEAREIQEQGTVEVEDEAGLAISENEVAAQINSESDLSQQTLEGAAGGDNELSQATAQDKLQVQEVAGGGDLPQTLGQVTKKAPPQIEPEEEAPEEAAAASATPSMAPKLAETQPDTTTPLRVSQRLSARKSIMTSNISSPYFTPRKSALQPPSSPIRKENVRPSSPDRSTPPPLRIQKGGKAPLTADAVEEVEQNGNEIAPISPNKARRPITRRHAGTTTPLAYYAHLSSLDEHYGNVVDILAVCAESSTKPERAKSGPKDYDTTLRLADPSLASDEHGAIPVQIFRHAKSALPTATGGDVVILRNFKVQTIKRRFMLLSTESSSWAVFKAKPGSTLSWSDVVISGPPIEYGPAETSRVKLLFSWWNSNGKQQFSSSTSASNHEDVETSSPELRSKSPQRKENVQPVSKPIPAARRRLANETDNFNNEDAVENFFASFNNRDDESVADVDAAGEAANTLPAKPALRREVNMTDNVTNEAETTKLSPRTLRRRKANRTDHFDNEGDDETNVADYDRGKSAPLMDATNRRRQSVVSLAASEAGTTVTPRRSARQKQRKSPSLVHELRDGTRYADDDQGKGGAVVHELRDGATYVDE</sequence>
<feature type="compositionally biased region" description="Low complexity" evidence="1">
    <location>
        <begin position="623"/>
        <end position="634"/>
    </location>
</feature>
<dbReference type="Gene3D" id="2.40.50.140">
    <property type="entry name" value="Nucleic acid-binding proteins"/>
    <property type="match status" value="1"/>
</dbReference>
<dbReference type="Pfam" id="PF02765">
    <property type="entry name" value="POT1"/>
    <property type="match status" value="1"/>
</dbReference>
<name>A0AA38XQ24_9EURO</name>
<dbReference type="EMBL" id="JAPDRK010000001">
    <property type="protein sequence ID" value="KAJ9617009.1"/>
    <property type="molecule type" value="Genomic_DNA"/>
</dbReference>
<feature type="region of interest" description="Disordered" evidence="1">
    <location>
        <begin position="1177"/>
        <end position="1217"/>
    </location>
</feature>
<feature type="region of interest" description="Disordered" evidence="1">
    <location>
        <begin position="1298"/>
        <end position="1398"/>
    </location>
</feature>
<dbReference type="GO" id="GO:0000781">
    <property type="term" value="C:chromosome, telomeric region"/>
    <property type="evidence" value="ECO:0007669"/>
    <property type="project" value="InterPro"/>
</dbReference>
<feature type="region of interest" description="Disordered" evidence="1">
    <location>
        <begin position="681"/>
        <end position="786"/>
    </location>
</feature>
<feature type="compositionally biased region" description="Polar residues" evidence="1">
    <location>
        <begin position="574"/>
        <end position="615"/>
    </location>
</feature>
<dbReference type="InterPro" id="IPR011564">
    <property type="entry name" value="Telomer_end-bd_POT1/Cdc13"/>
</dbReference>
<feature type="compositionally biased region" description="Polar residues" evidence="1">
    <location>
        <begin position="854"/>
        <end position="864"/>
    </location>
</feature>
<feature type="compositionally biased region" description="Basic and acidic residues" evidence="1">
    <location>
        <begin position="1197"/>
        <end position="1207"/>
    </location>
</feature>
<dbReference type="SMART" id="SM00976">
    <property type="entry name" value="Telo_bind"/>
    <property type="match status" value="1"/>
</dbReference>
<feature type="compositionally biased region" description="Basic and acidic residues" evidence="1">
    <location>
        <begin position="262"/>
        <end position="280"/>
    </location>
</feature>
<feature type="compositionally biased region" description="Polar residues" evidence="1">
    <location>
        <begin position="917"/>
        <end position="945"/>
    </location>
</feature>
<reference evidence="3" key="1">
    <citation type="submission" date="2022-10" db="EMBL/GenBank/DDBJ databases">
        <title>Culturing micro-colonial fungi from biological soil crusts in the Mojave desert and describing Neophaeococcomyces mojavensis, and introducing the new genera and species Taxawa tesnikishii.</title>
        <authorList>
            <person name="Kurbessoian T."/>
            <person name="Stajich J.E."/>
        </authorList>
    </citation>
    <scope>NUCLEOTIDE SEQUENCE</scope>
    <source>
        <strain evidence="3">TK_41</strain>
    </source>
</reference>
<dbReference type="SUPFAM" id="SSF50249">
    <property type="entry name" value="Nucleic acid-binding proteins"/>
    <property type="match status" value="1"/>
</dbReference>
<feature type="region of interest" description="Disordered" evidence="1">
    <location>
        <begin position="392"/>
        <end position="411"/>
    </location>
</feature>
<feature type="compositionally biased region" description="Polar residues" evidence="1">
    <location>
        <begin position="346"/>
        <end position="355"/>
    </location>
</feature>
<dbReference type="CDD" id="cd04497">
    <property type="entry name" value="hPOT1_OB1_like"/>
    <property type="match status" value="1"/>
</dbReference>
<feature type="compositionally biased region" description="Low complexity" evidence="1">
    <location>
        <begin position="685"/>
        <end position="697"/>
    </location>
</feature>
<keyword evidence="4" id="KW-1185">Reference proteome</keyword>
<feature type="domain" description="Telomeric single stranded DNA binding POT1/Cdc13" evidence="2">
    <location>
        <begin position="1029"/>
        <end position="1171"/>
    </location>
</feature>
<feature type="compositionally biased region" description="Polar residues" evidence="1">
    <location>
        <begin position="392"/>
        <end position="407"/>
    </location>
</feature>
<feature type="region of interest" description="Disordered" evidence="1">
    <location>
        <begin position="232"/>
        <end position="291"/>
    </location>
</feature>
<protein>
    <recommendedName>
        <fullName evidence="2">Telomeric single stranded DNA binding POT1/Cdc13 domain-containing protein</fullName>
    </recommendedName>
</protein>
<feature type="region of interest" description="Disordered" evidence="1">
    <location>
        <begin position="335"/>
        <end position="363"/>
    </location>
</feature>
<evidence type="ECO:0000313" key="4">
    <source>
        <dbReference type="Proteomes" id="UP001172673"/>
    </source>
</evidence>
<comment type="caution">
    <text evidence="3">The sequence shown here is derived from an EMBL/GenBank/DDBJ whole genome shotgun (WGS) entry which is preliminary data.</text>
</comment>
<dbReference type="InterPro" id="IPR012340">
    <property type="entry name" value="NA-bd_OB-fold"/>
</dbReference>
<organism evidence="3 4">
    <name type="scientific">Cladophialophora chaetospira</name>
    <dbReference type="NCBI Taxonomy" id="386627"/>
    <lineage>
        <taxon>Eukaryota</taxon>
        <taxon>Fungi</taxon>
        <taxon>Dikarya</taxon>
        <taxon>Ascomycota</taxon>
        <taxon>Pezizomycotina</taxon>
        <taxon>Eurotiomycetes</taxon>
        <taxon>Chaetothyriomycetidae</taxon>
        <taxon>Chaetothyriales</taxon>
        <taxon>Herpotrichiellaceae</taxon>
        <taxon>Cladophialophora</taxon>
    </lineage>
</organism>
<feature type="region of interest" description="Disordered" evidence="1">
    <location>
        <begin position="836"/>
        <end position="986"/>
    </location>
</feature>
<feature type="compositionally biased region" description="Low complexity" evidence="1">
    <location>
        <begin position="736"/>
        <end position="747"/>
    </location>
</feature>
<dbReference type="GO" id="GO:0000723">
    <property type="term" value="P:telomere maintenance"/>
    <property type="evidence" value="ECO:0007669"/>
    <property type="project" value="InterPro"/>
</dbReference>
<feature type="compositionally biased region" description="Basic and acidic residues" evidence="1">
    <location>
        <begin position="698"/>
        <end position="715"/>
    </location>
</feature>
<feature type="compositionally biased region" description="Basic and acidic residues" evidence="1">
    <location>
        <begin position="1366"/>
        <end position="1380"/>
    </location>
</feature>
<evidence type="ECO:0000256" key="1">
    <source>
        <dbReference type="SAM" id="MobiDB-lite"/>
    </source>
</evidence>
<feature type="compositionally biased region" description="Low complexity" evidence="1">
    <location>
        <begin position="899"/>
        <end position="911"/>
    </location>
</feature>
<gene>
    <name evidence="3" type="ORF">H2200_000730</name>
</gene>
<dbReference type="Proteomes" id="UP001172673">
    <property type="component" value="Unassembled WGS sequence"/>
</dbReference>
<proteinExistence type="predicted"/>
<feature type="region of interest" description="Disordered" evidence="1">
    <location>
        <begin position="492"/>
        <end position="536"/>
    </location>
</feature>
<dbReference type="GO" id="GO:0003677">
    <property type="term" value="F:DNA binding"/>
    <property type="evidence" value="ECO:0007669"/>
    <property type="project" value="InterPro"/>
</dbReference>
<feature type="compositionally biased region" description="Polar residues" evidence="1">
    <location>
        <begin position="836"/>
        <end position="845"/>
    </location>
</feature>
<accession>A0AA38XQ24</accession>